<feature type="transmembrane region" description="Helical" evidence="7">
    <location>
        <begin position="130"/>
        <end position="152"/>
    </location>
</feature>
<feature type="transmembrane region" description="Helical" evidence="7">
    <location>
        <begin position="307"/>
        <end position="330"/>
    </location>
</feature>
<keyword evidence="6 7" id="KW-0472">Membrane</keyword>
<evidence type="ECO:0000313" key="9">
    <source>
        <dbReference type="Proteomes" id="UP001058461"/>
    </source>
</evidence>
<feature type="transmembrane region" description="Helical" evidence="7">
    <location>
        <begin position="405"/>
        <end position="427"/>
    </location>
</feature>
<accession>A0ABY5HM34</accession>
<reference evidence="8" key="1">
    <citation type="submission" date="2021-04" db="EMBL/GenBank/DDBJ databases">
        <title>Oceanospirillales bacteria with DddD are important DMSP degraders in coastal seawater.</title>
        <authorList>
            <person name="Liu J."/>
        </authorList>
    </citation>
    <scope>NUCLEOTIDE SEQUENCE</scope>
    <source>
        <strain evidence="8">D13-1</strain>
    </source>
</reference>
<dbReference type="Pfam" id="PF01554">
    <property type="entry name" value="MatE"/>
    <property type="match status" value="2"/>
</dbReference>
<dbReference type="NCBIfam" id="TIGR00797">
    <property type="entry name" value="matE"/>
    <property type="match status" value="1"/>
</dbReference>
<comment type="subcellular location">
    <subcellularLocation>
        <location evidence="1">Cell inner membrane</location>
        <topology evidence="1">Multi-pass membrane protein</topology>
    </subcellularLocation>
</comment>
<protein>
    <submittedName>
        <fullName evidence="8">MATE family efflux transporter</fullName>
    </submittedName>
</protein>
<dbReference type="InterPro" id="IPR002528">
    <property type="entry name" value="MATE_fam"/>
</dbReference>
<name>A0ABY5HM34_9GAMM</name>
<organism evidence="8 9">
    <name type="scientific">Marinobacterium rhizophilum</name>
    <dbReference type="NCBI Taxonomy" id="420402"/>
    <lineage>
        <taxon>Bacteria</taxon>
        <taxon>Pseudomonadati</taxon>
        <taxon>Pseudomonadota</taxon>
        <taxon>Gammaproteobacteria</taxon>
        <taxon>Oceanospirillales</taxon>
        <taxon>Oceanospirillaceae</taxon>
        <taxon>Marinobacterium</taxon>
    </lineage>
</organism>
<dbReference type="PIRSF" id="PIRSF006603">
    <property type="entry name" value="DinF"/>
    <property type="match status" value="1"/>
</dbReference>
<dbReference type="RefSeq" id="WP_255855540.1">
    <property type="nucleotide sequence ID" value="NZ_CP073347.1"/>
</dbReference>
<evidence type="ECO:0000256" key="2">
    <source>
        <dbReference type="ARBA" id="ARBA00022448"/>
    </source>
</evidence>
<feature type="transmembrane region" description="Helical" evidence="7">
    <location>
        <begin position="54"/>
        <end position="76"/>
    </location>
</feature>
<evidence type="ECO:0000256" key="7">
    <source>
        <dbReference type="SAM" id="Phobius"/>
    </source>
</evidence>
<feature type="transmembrane region" description="Helical" evidence="7">
    <location>
        <begin position="189"/>
        <end position="210"/>
    </location>
</feature>
<dbReference type="InterPro" id="IPR048279">
    <property type="entry name" value="MdtK-like"/>
</dbReference>
<dbReference type="Proteomes" id="UP001058461">
    <property type="component" value="Chromosome"/>
</dbReference>
<evidence type="ECO:0000313" key="8">
    <source>
        <dbReference type="EMBL" id="UTW13360.1"/>
    </source>
</evidence>
<feature type="transmembrane region" description="Helical" evidence="7">
    <location>
        <begin position="164"/>
        <end position="183"/>
    </location>
</feature>
<evidence type="ECO:0000256" key="6">
    <source>
        <dbReference type="ARBA" id="ARBA00023136"/>
    </source>
</evidence>
<dbReference type="EMBL" id="CP073347">
    <property type="protein sequence ID" value="UTW13360.1"/>
    <property type="molecule type" value="Genomic_DNA"/>
</dbReference>
<gene>
    <name evidence="8" type="ORF">KDW95_06825</name>
</gene>
<proteinExistence type="predicted"/>
<feature type="transmembrane region" description="Helical" evidence="7">
    <location>
        <begin position="88"/>
        <end position="110"/>
    </location>
</feature>
<keyword evidence="2" id="KW-0813">Transport</keyword>
<feature type="transmembrane region" description="Helical" evidence="7">
    <location>
        <begin position="20"/>
        <end position="42"/>
    </location>
</feature>
<keyword evidence="5 7" id="KW-1133">Transmembrane helix</keyword>
<evidence type="ECO:0000256" key="5">
    <source>
        <dbReference type="ARBA" id="ARBA00022989"/>
    </source>
</evidence>
<keyword evidence="4 7" id="KW-0812">Transmembrane</keyword>
<keyword evidence="3" id="KW-1003">Cell membrane</keyword>
<keyword evidence="9" id="KW-1185">Reference proteome</keyword>
<sequence length="454" mass="48866">MTLSSAPLGRQLYRMTWPMLIGLVSILSCQLVDSAFIGQLGVQPLVAVSLSIPVYQLIVGLQVGLGIAITAIISTENGARNHAYAQEFGLLVIATGVVLVAIVGLLLWCFQASIMSFLGAHETLYPLVKIYWLPWLISCWLGAMLHIGYSIFRAHGDTGVPGMVMLLSSIINIVLDPLFIFTFDWGLAGAAWATCVAFVAGNAILYHRLWTKRLICWPQTSAQQAARLKRLLNFMAPATLSQFLPPLAAMLATIAVASHGDTAIAAWGLGVRLEFFSLIIVLALTMAMPPMIGSLRGRGDLDGILQLVGMALRFVLFWQLTVAILLFLGASTVSGVLTRDVHTAALLSEFLWLVPVSFGPLGLCMIVVSVCSAVGMPRLALIVSAVRLFGCYLPLLWVGSELAGLTGLFVGAMAGNLLAGLMSWNLYGRLCKTLRSGHMLNNRSQQQVTLQTAP</sequence>
<feature type="transmembrane region" description="Helical" evidence="7">
    <location>
        <begin position="379"/>
        <end position="399"/>
    </location>
</feature>
<evidence type="ECO:0000256" key="1">
    <source>
        <dbReference type="ARBA" id="ARBA00004429"/>
    </source>
</evidence>
<evidence type="ECO:0000256" key="4">
    <source>
        <dbReference type="ARBA" id="ARBA00022692"/>
    </source>
</evidence>
<evidence type="ECO:0000256" key="3">
    <source>
        <dbReference type="ARBA" id="ARBA00022475"/>
    </source>
</evidence>
<dbReference type="InterPro" id="IPR052031">
    <property type="entry name" value="Membrane_Transporter-Flippase"/>
</dbReference>
<feature type="transmembrane region" description="Helical" evidence="7">
    <location>
        <begin position="350"/>
        <end position="372"/>
    </location>
</feature>
<feature type="transmembrane region" description="Helical" evidence="7">
    <location>
        <begin position="231"/>
        <end position="255"/>
    </location>
</feature>
<dbReference type="PANTHER" id="PTHR43549">
    <property type="entry name" value="MULTIDRUG RESISTANCE PROTEIN YPNP-RELATED"/>
    <property type="match status" value="1"/>
</dbReference>
<dbReference type="PANTHER" id="PTHR43549:SF3">
    <property type="entry name" value="MULTIDRUG RESISTANCE PROTEIN YPNP-RELATED"/>
    <property type="match status" value="1"/>
</dbReference>
<feature type="transmembrane region" description="Helical" evidence="7">
    <location>
        <begin position="275"/>
        <end position="295"/>
    </location>
</feature>